<dbReference type="EMBL" id="SJPI01000002">
    <property type="protein sequence ID" value="TWT50475.1"/>
    <property type="molecule type" value="Genomic_DNA"/>
</dbReference>
<sequence>MNGQNLIVGVGLGSRSRLLSFAKLSRIAAAITIGMATCHGYADTALQKFTVHVPESVATTTPATDIVNLELVAGSNAFPTQLWNVHSNADDGVIVDFALVGAFTHQTLADVNVDAQIGISIPATTGLANWEITQANATASVRENNEHAFVQAMSDGTGSAVIGLDLSFVESSLDVVPAGTYNTEVVCTITVP</sequence>
<evidence type="ECO:0008006" key="3">
    <source>
        <dbReference type="Google" id="ProtNLM"/>
    </source>
</evidence>
<evidence type="ECO:0000313" key="2">
    <source>
        <dbReference type="Proteomes" id="UP000316598"/>
    </source>
</evidence>
<gene>
    <name evidence="1" type="ORF">Pla22_32180</name>
</gene>
<dbReference type="RefSeq" id="WP_146515698.1">
    <property type="nucleotide sequence ID" value="NZ_SJPI01000002.1"/>
</dbReference>
<evidence type="ECO:0000313" key="1">
    <source>
        <dbReference type="EMBL" id="TWT50475.1"/>
    </source>
</evidence>
<keyword evidence="2" id="KW-1185">Reference proteome</keyword>
<accession>A0A5C5WK48</accession>
<dbReference type="OrthoDB" id="281178at2"/>
<comment type="caution">
    <text evidence="1">The sequence shown here is derived from an EMBL/GenBank/DDBJ whole genome shotgun (WGS) entry which is preliminary data.</text>
</comment>
<organism evidence="1 2">
    <name type="scientific">Rubripirellula amarantea</name>
    <dbReference type="NCBI Taxonomy" id="2527999"/>
    <lineage>
        <taxon>Bacteria</taxon>
        <taxon>Pseudomonadati</taxon>
        <taxon>Planctomycetota</taxon>
        <taxon>Planctomycetia</taxon>
        <taxon>Pirellulales</taxon>
        <taxon>Pirellulaceae</taxon>
        <taxon>Rubripirellula</taxon>
    </lineage>
</organism>
<protein>
    <recommendedName>
        <fullName evidence="3">WxL domain-containing protein</fullName>
    </recommendedName>
</protein>
<dbReference type="AlphaFoldDB" id="A0A5C5WK48"/>
<proteinExistence type="predicted"/>
<name>A0A5C5WK48_9BACT</name>
<reference evidence="1 2" key="1">
    <citation type="submission" date="2019-02" db="EMBL/GenBank/DDBJ databases">
        <title>Deep-cultivation of Planctomycetes and their phenomic and genomic characterization uncovers novel biology.</title>
        <authorList>
            <person name="Wiegand S."/>
            <person name="Jogler M."/>
            <person name="Boedeker C."/>
            <person name="Pinto D."/>
            <person name="Vollmers J."/>
            <person name="Rivas-Marin E."/>
            <person name="Kohn T."/>
            <person name="Peeters S.H."/>
            <person name="Heuer A."/>
            <person name="Rast P."/>
            <person name="Oberbeckmann S."/>
            <person name="Bunk B."/>
            <person name="Jeske O."/>
            <person name="Meyerdierks A."/>
            <person name="Storesund J.E."/>
            <person name="Kallscheuer N."/>
            <person name="Luecker S."/>
            <person name="Lage O.M."/>
            <person name="Pohl T."/>
            <person name="Merkel B.J."/>
            <person name="Hornburger P."/>
            <person name="Mueller R.-W."/>
            <person name="Bruemmer F."/>
            <person name="Labrenz M."/>
            <person name="Spormann A.M."/>
            <person name="Op Den Camp H."/>
            <person name="Overmann J."/>
            <person name="Amann R."/>
            <person name="Jetten M.S.M."/>
            <person name="Mascher T."/>
            <person name="Medema M.H."/>
            <person name="Devos D.P."/>
            <person name="Kaster A.-K."/>
            <person name="Ovreas L."/>
            <person name="Rohde M."/>
            <person name="Galperin M.Y."/>
            <person name="Jogler C."/>
        </authorList>
    </citation>
    <scope>NUCLEOTIDE SEQUENCE [LARGE SCALE GENOMIC DNA]</scope>
    <source>
        <strain evidence="1 2">Pla22</strain>
    </source>
</reference>
<dbReference type="Proteomes" id="UP000316598">
    <property type="component" value="Unassembled WGS sequence"/>
</dbReference>